<reference evidence="1 2" key="1">
    <citation type="submission" date="2012-12" db="EMBL/GenBank/DDBJ databases">
        <title>Novel taxa of Listeriaceae from agricultural environments in the United States.</title>
        <authorList>
            <person name="den Bakker H.C."/>
            <person name="Allred A."/>
            <person name="Warchocki S."/>
            <person name="Wright E.M."/>
            <person name="Burrell A."/>
            <person name="Nightingale K.K."/>
            <person name="Kephart D."/>
            <person name="Wiedmann M."/>
        </authorList>
    </citation>
    <scope>NUCLEOTIDE SEQUENCE [LARGE SCALE GENOMIC DNA]</scope>
    <source>
        <strain evidence="1 2">FSL S10-1203</strain>
    </source>
</reference>
<sequence length="134" mass="14713">MAADEFMYDANEVQTVRDGVTLFGFGDGDMVKGSRDSNRAEAKVDAQGFGTMSKNNNSLGTVTVTISASSPCYPQLVKDAKAGKIAPLWVHHKKEFFGGTKAFIEKDPDVSYGKESGQRDFVFKILDYDHDFNS</sequence>
<proteinExistence type="predicted"/>
<dbReference type="InterPro" id="IPR021695">
    <property type="entry name" value="Phage_KPP10_Orf10"/>
</dbReference>
<protein>
    <submittedName>
        <fullName evidence="1">Gp15</fullName>
    </submittedName>
</protein>
<dbReference type="Proteomes" id="UP000019241">
    <property type="component" value="Unassembled WGS sequence"/>
</dbReference>
<name>W7D4B5_9LIST</name>
<dbReference type="AlphaFoldDB" id="W7D4B5"/>
<evidence type="ECO:0000313" key="1">
    <source>
        <dbReference type="EMBL" id="EUJ44042.1"/>
    </source>
</evidence>
<dbReference type="RefSeq" id="WP_036065467.1">
    <property type="nucleotide sequence ID" value="NZ_AODM01000089.1"/>
</dbReference>
<comment type="caution">
    <text evidence="1">The sequence shown here is derived from an EMBL/GenBank/DDBJ whole genome shotgun (WGS) entry which is preliminary data.</text>
</comment>
<dbReference type="NCBIfam" id="NF047581">
    <property type="entry name" value="gp105_phage_fam"/>
    <property type="match status" value="1"/>
</dbReference>
<accession>W7D4B5</accession>
<dbReference type="PATRIC" id="fig|1265822.4.peg.4119"/>
<evidence type="ECO:0000313" key="2">
    <source>
        <dbReference type="Proteomes" id="UP000019241"/>
    </source>
</evidence>
<gene>
    <name evidence="1" type="ORF">MCOL2_20146</name>
</gene>
<organism evidence="1 2">
    <name type="scientific">Listeria fleischmannii FSL S10-1203</name>
    <dbReference type="NCBI Taxonomy" id="1265822"/>
    <lineage>
        <taxon>Bacteria</taxon>
        <taxon>Bacillati</taxon>
        <taxon>Bacillota</taxon>
        <taxon>Bacilli</taxon>
        <taxon>Bacillales</taxon>
        <taxon>Listeriaceae</taxon>
        <taxon>Listeria</taxon>
    </lineage>
</organism>
<dbReference type="EMBL" id="AODM01000089">
    <property type="protein sequence ID" value="EUJ44042.1"/>
    <property type="molecule type" value="Genomic_DNA"/>
</dbReference>